<dbReference type="InterPro" id="IPR011009">
    <property type="entry name" value="Kinase-like_dom_sf"/>
</dbReference>
<dbReference type="EMBL" id="BRYA01000616">
    <property type="protein sequence ID" value="GMI25750.1"/>
    <property type="molecule type" value="Genomic_DNA"/>
</dbReference>
<feature type="compositionally biased region" description="Low complexity" evidence="8">
    <location>
        <begin position="1"/>
        <end position="16"/>
    </location>
</feature>
<evidence type="ECO:0000256" key="5">
    <source>
        <dbReference type="ARBA" id="ARBA00039612"/>
    </source>
</evidence>
<dbReference type="InterPro" id="IPR000719">
    <property type="entry name" value="Prot_kinase_dom"/>
</dbReference>
<feature type="region of interest" description="Disordered" evidence="8">
    <location>
        <begin position="144"/>
        <end position="174"/>
    </location>
</feature>
<evidence type="ECO:0000256" key="3">
    <source>
        <dbReference type="ARBA" id="ARBA00022840"/>
    </source>
</evidence>
<dbReference type="InterPro" id="IPR008271">
    <property type="entry name" value="Ser/Thr_kinase_AS"/>
</dbReference>
<dbReference type="InterPro" id="IPR050108">
    <property type="entry name" value="CDK"/>
</dbReference>
<dbReference type="GO" id="GO:0005524">
    <property type="term" value="F:ATP binding"/>
    <property type="evidence" value="ECO:0007669"/>
    <property type="project" value="UniProtKB-KW"/>
</dbReference>
<keyword evidence="11" id="KW-1185">Reference proteome</keyword>
<gene>
    <name evidence="10" type="ORF">TrCOL_g5319</name>
</gene>
<keyword evidence="3" id="KW-0067">ATP-binding</keyword>
<feature type="region of interest" description="Disordered" evidence="8">
    <location>
        <begin position="1"/>
        <end position="22"/>
    </location>
</feature>
<dbReference type="GO" id="GO:0005634">
    <property type="term" value="C:nucleus"/>
    <property type="evidence" value="ECO:0007669"/>
    <property type="project" value="TreeGrafter"/>
</dbReference>
<dbReference type="Gene3D" id="3.30.200.20">
    <property type="entry name" value="Phosphorylase Kinase, domain 1"/>
    <property type="match status" value="1"/>
</dbReference>
<evidence type="ECO:0000256" key="8">
    <source>
        <dbReference type="SAM" id="MobiDB-lite"/>
    </source>
</evidence>
<accession>A0A9W7G0A7</accession>
<comment type="subunit">
    <text evidence="4">May form a complex composed of at least the catalytic subunit CRK2 and a cyclin.</text>
</comment>
<dbReference type="SUPFAM" id="SSF56112">
    <property type="entry name" value="Protein kinase-like (PK-like)"/>
    <property type="match status" value="1"/>
</dbReference>
<dbReference type="PANTHER" id="PTHR24056">
    <property type="entry name" value="CELL DIVISION PROTEIN KINASE"/>
    <property type="match status" value="1"/>
</dbReference>
<comment type="caution">
    <text evidence="10">The sequence shown here is derived from an EMBL/GenBank/DDBJ whole genome shotgun (WGS) entry which is preliminary data.</text>
</comment>
<comment type="similarity">
    <text evidence="1">Belongs to the protein kinase superfamily. CMGC Ser/Thr protein kinase family. CDC2/CDKX subfamily.</text>
</comment>
<evidence type="ECO:0000259" key="9">
    <source>
        <dbReference type="PROSITE" id="PS50011"/>
    </source>
</evidence>
<evidence type="ECO:0000256" key="1">
    <source>
        <dbReference type="ARBA" id="ARBA00006485"/>
    </source>
</evidence>
<organism evidence="10 11">
    <name type="scientific">Triparma columacea</name>
    <dbReference type="NCBI Taxonomy" id="722753"/>
    <lineage>
        <taxon>Eukaryota</taxon>
        <taxon>Sar</taxon>
        <taxon>Stramenopiles</taxon>
        <taxon>Ochrophyta</taxon>
        <taxon>Bolidophyceae</taxon>
        <taxon>Parmales</taxon>
        <taxon>Triparmaceae</taxon>
        <taxon>Triparma</taxon>
    </lineage>
</organism>
<proteinExistence type="inferred from homology"/>
<dbReference type="Proteomes" id="UP001165065">
    <property type="component" value="Unassembled WGS sequence"/>
</dbReference>
<evidence type="ECO:0000256" key="4">
    <source>
        <dbReference type="ARBA" id="ARBA00038543"/>
    </source>
</evidence>
<feature type="domain" description="Protein kinase" evidence="9">
    <location>
        <begin position="1"/>
        <end position="297"/>
    </location>
</feature>
<feature type="region of interest" description="Disordered" evidence="8">
    <location>
        <begin position="348"/>
        <end position="368"/>
    </location>
</feature>
<reference evidence="11" key="1">
    <citation type="journal article" date="2023" name="Commun. Biol.">
        <title>Genome analysis of Parmales, the sister group of diatoms, reveals the evolutionary specialization of diatoms from phago-mixotrophs to photoautotrophs.</title>
        <authorList>
            <person name="Ban H."/>
            <person name="Sato S."/>
            <person name="Yoshikawa S."/>
            <person name="Yamada K."/>
            <person name="Nakamura Y."/>
            <person name="Ichinomiya M."/>
            <person name="Sato N."/>
            <person name="Blanc-Mathieu R."/>
            <person name="Endo H."/>
            <person name="Kuwata A."/>
            <person name="Ogata H."/>
        </authorList>
    </citation>
    <scope>NUCLEOTIDE SEQUENCE [LARGE SCALE GENOMIC DNA]</scope>
</reference>
<dbReference type="OrthoDB" id="193931at2759"/>
<dbReference type="PROSITE" id="PS00108">
    <property type="entry name" value="PROTEIN_KINASE_ST"/>
    <property type="match status" value="1"/>
</dbReference>
<evidence type="ECO:0000256" key="2">
    <source>
        <dbReference type="ARBA" id="ARBA00022741"/>
    </source>
</evidence>
<evidence type="ECO:0000256" key="7">
    <source>
        <dbReference type="ARBA" id="ARBA00042858"/>
    </source>
</evidence>
<dbReference type="Pfam" id="PF00069">
    <property type="entry name" value="Pkinase"/>
    <property type="match status" value="1"/>
</dbReference>
<protein>
    <recommendedName>
        <fullName evidence="5">Cyclin-dependent kinase 2 homolog</fullName>
    </recommendedName>
    <alternativeName>
        <fullName evidence="6">Cell division control protein 2 homolog</fullName>
    </alternativeName>
    <alternativeName>
        <fullName evidence="7">cdc2-related kinase 2</fullName>
    </alternativeName>
</protein>
<evidence type="ECO:0000313" key="11">
    <source>
        <dbReference type="Proteomes" id="UP001165065"/>
    </source>
</evidence>
<name>A0A9W7G0A7_9STRA</name>
<evidence type="ECO:0000256" key="6">
    <source>
        <dbReference type="ARBA" id="ARBA00041902"/>
    </source>
</evidence>
<feature type="compositionally biased region" description="Polar residues" evidence="8">
    <location>
        <begin position="165"/>
        <end position="174"/>
    </location>
</feature>
<dbReference type="GO" id="GO:0004674">
    <property type="term" value="F:protein serine/threonine kinase activity"/>
    <property type="evidence" value="ECO:0007669"/>
    <property type="project" value="TreeGrafter"/>
</dbReference>
<keyword evidence="2" id="KW-0547">Nucleotide-binding</keyword>
<dbReference type="Gene3D" id="1.10.510.10">
    <property type="entry name" value="Transferase(Phosphotransferase) domain 1"/>
    <property type="match status" value="1"/>
</dbReference>
<evidence type="ECO:0000313" key="10">
    <source>
        <dbReference type="EMBL" id="GMI25750.1"/>
    </source>
</evidence>
<dbReference type="AlphaFoldDB" id="A0A9W7G0A7"/>
<dbReference type="PROSITE" id="PS50011">
    <property type="entry name" value="PROTEIN_KINASE_DOM"/>
    <property type="match status" value="1"/>
</dbReference>
<dbReference type="SMART" id="SM00220">
    <property type="entry name" value="S_TKc"/>
    <property type="match status" value="1"/>
</dbReference>
<sequence>MSLQSSHSISSRALRSGKSSPTTSASVFREIVSLNLLSSHPNIATLLATNAAGAEVALVFPFYPFTLTQVVAKLPTVDSADAIMGISKIVVSDVLKALAHCHSHNIVHRDVKPDNILIDMKPTGAAAVLCDFGLARVLPEGVEGGEEGLGGKGEGGGEGRETVGNIPTNLTNAISTRPYRPPESLFDLKTYTATVDSYSTGVVFQQILNRGTLVMGDGCGGDIDMAIRVASCLGTPNNTNQDQICWPSYDALPMHLLTPYTDKRAGKIGWSLESMLNKEGSKRLLPRQLLDDDAGFFKGVATRKEMGMFEDLLEDLRAGAPVDFSPEAKRAEGTAIARRELESIANGWRKRGRGGRGGGEDNPFEGTW</sequence>